<dbReference type="GO" id="GO:0006508">
    <property type="term" value="P:proteolysis"/>
    <property type="evidence" value="ECO:0007669"/>
    <property type="project" value="UniProtKB-KW"/>
</dbReference>
<dbReference type="EMBL" id="UHIA01000004">
    <property type="protein sequence ID" value="SUO97043.1"/>
    <property type="molecule type" value="Genomic_DNA"/>
</dbReference>
<gene>
    <name evidence="2" type="primary">lon_2</name>
    <name evidence="2" type="ORF">NCTC10717_01344</name>
</gene>
<keyword evidence="3" id="KW-1185">Reference proteome</keyword>
<evidence type="ECO:0000313" key="2">
    <source>
        <dbReference type="EMBL" id="SUO97043.1"/>
    </source>
</evidence>
<dbReference type="InterPro" id="IPR015947">
    <property type="entry name" value="PUA-like_sf"/>
</dbReference>
<feature type="domain" description="Lon N-terminal" evidence="1">
    <location>
        <begin position="8"/>
        <end position="158"/>
    </location>
</feature>
<sequence>MNDTTKLYPILSLRDIAVYPQVIVPLFVGRPKSISALDKAMDNSQELLLVPQKDPNITDPEPDALHEIATFGRIVQLAKMSDGTVKVLVEGIARVKIAHIEDNGECLVGGFTGTWAMMLFSRAIGSMTARKRAIGTADALPTPLPRIWIFPSKRASIS</sequence>
<dbReference type="PROSITE" id="PS51787">
    <property type="entry name" value="LON_N"/>
    <property type="match status" value="1"/>
</dbReference>
<dbReference type="EC" id="3.4.21.53" evidence="2"/>
<evidence type="ECO:0000313" key="3">
    <source>
        <dbReference type="Proteomes" id="UP000254575"/>
    </source>
</evidence>
<dbReference type="Pfam" id="PF02190">
    <property type="entry name" value="LON_substr_bdg"/>
    <property type="match status" value="1"/>
</dbReference>
<dbReference type="Proteomes" id="UP000254575">
    <property type="component" value="Unassembled WGS sequence"/>
</dbReference>
<dbReference type="InterPro" id="IPR003111">
    <property type="entry name" value="Lon_prtase_N"/>
</dbReference>
<organism evidence="2 3">
    <name type="scientific">Suttonella indologenes</name>
    <dbReference type="NCBI Taxonomy" id="13276"/>
    <lineage>
        <taxon>Bacteria</taxon>
        <taxon>Pseudomonadati</taxon>
        <taxon>Pseudomonadota</taxon>
        <taxon>Gammaproteobacteria</taxon>
        <taxon>Cardiobacteriales</taxon>
        <taxon>Cardiobacteriaceae</taxon>
        <taxon>Suttonella</taxon>
    </lineage>
</organism>
<dbReference type="AlphaFoldDB" id="A0A380MYQ9"/>
<accession>A0A380MYQ9</accession>
<reference evidence="2 3" key="1">
    <citation type="submission" date="2018-06" db="EMBL/GenBank/DDBJ databases">
        <authorList>
            <consortium name="Pathogen Informatics"/>
            <person name="Doyle S."/>
        </authorList>
    </citation>
    <scope>NUCLEOTIDE SEQUENCE [LARGE SCALE GENOMIC DNA]</scope>
    <source>
        <strain evidence="2 3">NCTC10717</strain>
    </source>
</reference>
<dbReference type="InterPro" id="IPR046336">
    <property type="entry name" value="Lon_prtase_N_sf"/>
</dbReference>
<dbReference type="SMART" id="SM00464">
    <property type="entry name" value="LON"/>
    <property type="match status" value="1"/>
</dbReference>
<proteinExistence type="predicted"/>
<name>A0A380MYQ9_9GAMM</name>
<dbReference type="Gene3D" id="2.30.130.40">
    <property type="entry name" value="LON domain-like"/>
    <property type="match status" value="1"/>
</dbReference>
<keyword evidence="2" id="KW-0378">Hydrolase</keyword>
<dbReference type="GO" id="GO:0004252">
    <property type="term" value="F:serine-type endopeptidase activity"/>
    <property type="evidence" value="ECO:0007669"/>
    <property type="project" value="UniProtKB-EC"/>
</dbReference>
<dbReference type="SUPFAM" id="SSF88697">
    <property type="entry name" value="PUA domain-like"/>
    <property type="match status" value="1"/>
</dbReference>
<keyword evidence="2" id="KW-0645">Protease</keyword>
<protein>
    <submittedName>
        <fullName evidence="2">Lon protease</fullName>
        <ecNumber evidence="2">3.4.21.53</ecNumber>
    </submittedName>
</protein>
<evidence type="ECO:0000259" key="1">
    <source>
        <dbReference type="PROSITE" id="PS51787"/>
    </source>
</evidence>